<dbReference type="KEGG" id="nev:NTE_00509"/>
<dbReference type="EMBL" id="CP007174">
    <property type="protein sequence ID" value="AIF82590.1"/>
    <property type="molecule type" value="Genomic_DNA"/>
</dbReference>
<accession>A0A075MN64</accession>
<feature type="region of interest" description="Disordered" evidence="1">
    <location>
        <begin position="286"/>
        <end position="306"/>
    </location>
</feature>
<reference evidence="2 3" key="1">
    <citation type="journal article" date="2014" name="PLoS ONE">
        <title>Genome Sequence of Candidatus Nitrososphaera evergladensis from Group I.1b Enriched from Everglades Soil Reveals Novel Genomic Features of the Ammonia-Oxidizing Archaea.</title>
        <authorList>
            <person name="Zhalnina K.V."/>
            <person name="Dias R."/>
            <person name="Leonard M.T."/>
            <person name="Dorr de Quadros P."/>
            <person name="Camargo F.A."/>
            <person name="Drew J.C."/>
            <person name="Farmerie W.G."/>
            <person name="Daroub S.H."/>
            <person name="Triplett E.W."/>
        </authorList>
    </citation>
    <scope>NUCLEOTIDE SEQUENCE [LARGE SCALE GENOMIC DNA]</scope>
    <source>
        <strain evidence="2 3">SR1</strain>
    </source>
</reference>
<feature type="compositionally biased region" description="Low complexity" evidence="1">
    <location>
        <begin position="134"/>
        <end position="144"/>
    </location>
</feature>
<proteinExistence type="predicted"/>
<dbReference type="Proteomes" id="UP000028194">
    <property type="component" value="Chromosome"/>
</dbReference>
<feature type="region of interest" description="Disordered" evidence="1">
    <location>
        <begin position="70"/>
        <end position="104"/>
    </location>
</feature>
<sequence>MFDKWVGKLMEGGSRVYAGMSSKHESISEEEEKEEIEKFRTELAEMKLKVRTNPQEVEEWFDKANRFVHSTQDKQQESSTSTTSDAAPATEDNSNYTNNTNTAYKENNHISANVIDVIVDDNNNDDYYSETGGQAPQKQQIQEEQQNHRHQQEQELTELLEESAEIALDKISQLTITAKDRLSPIARSGISQLNVFKEEGNDLKKLLSSKEIIIYKTDAIAIMLRKYGGIIEFLDAYDKLIREGYVLDHSEPIESFFFEIPINGIKTRLGKLYYFHHRKYTAAAMPPFEPSPSSSSATAVTDGGRDDNSCKKYVAAVFLKGSTATTATSSTSNLARGRQEHQEG</sequence>
<dbReference type="AlphaFoldDB" id="A0A075MN64"/>
<evidence type="ECO:0000313" key="3">
    <source>
        <dbReference type="Proteomes" id="UP000028194"/>
    </source>
</evidence>
<keyword evidence="3" id="KW-1185">Reference proteome</keyword>
<feature type="region of interest" description="Disordered" evidence="1">
    <location>
        <begin position="122"/>
        <end position="153"/>
    </location>
</feature>
<feature type="compositionally biased region" description="Low complexity" evidence="1">
    <location>
        <begin position="286"/>
        <end position="299"/>
    </location>
</feature>
<protein>
    <submittedName>
        <fullName evidence="2">Uncharacterized protein</fullName>
    </submittedName>
</protein>
<dbReference type="HOGENOM" id="CLU_805618_0_0_2"/>
<evidence type="ECO:0000313" key="2">
    <source>
        <dbReference type="EMBL" id="AIF82590.1"/>
    </source>
</evidence>
<organism evidence="2 3">
    <name type="scientific">Candidatus Nitrososphaera evergladensis SR1</name>
    <dbReference type="NCBI Taxonomy" id="1459636"/>
    <lineage>
        <taxon>Archaea</taxon>
        <taxon>Nitrososphaerota</taxon>
        <taxon>Nitrososphaeria</taxon>
        <taxon>Nitrososphaerales</taxon>
        <taxon>Nitrososphaeraceae</taxon>
        <taxon>Nitrososphaera</taxon>
    </lineage>
</organism>
<feature type="compositionally biased region" description="Low complexity" evidence="1">
    <location>
        <begin position="77"/>
        <end position="104"/>
    </location>
</feature>
<gene>
    <name evidence="2" type="ORF">NTE_00509</name>
</gene>
<feature type="region of interest" description="Disordered" evidence="1">
    <location>
        <begin position="325"/>
        <end position="344"/>
    </location>
</feature>
<evidence type="ECO:0000256" key="1">
    <source>
        <dbReference type="SAM" id="MobiDB-lite"/>
    </source>
</evidence>
<name>A0A075MN64_9ARCH</name>